<gene>
    <name evidence="1" type="ORF">CK203_095037</name>
</gene>
<proteinExistence type="predicted"/>
<sequence>MSFVINSWRKAQRERLRDLAVFESYMEILGKHLQALLSKSHQHVHLLSTNSGTDTCAFVLFYLLVLFCYGCDCVGSPVSVLDTKAYLNATVK</sequence>
<evidence type="ECO:0000313" key="2">
    <source>
        <dbReference type="Proteomes" id="UP000288805"/>
    </source>
</evidence>
<evidence type="ECO:0000313" key="1">
    <source>
        <dbReference type="EMBL" id="RVW19032.1"/>
    </source>
</evidence>
<dbReference type="EMBL" id="QGNW01002504">
    <property type="protein sequence ID" value="RVW19032.1"/>
    <property type="molecule type" value="Genomic_DNA"/>
</dbReference>
<comment type="caution">
    <text evidence="1">The sequence shown here is derived from an EMBL/GenBank/DDBJ whole genome shotgun (WGS) entry which is preliminary data.</text>
</comment>
<name>A0A438C710_VITVI</name>
<accession>A0A438C710</accession>
<reference evidence="1 2" key="1">
    <citation type="journal article" date="2018" name="PLoS Genet.">
        <title>Population sequencing reveals clonal diversity and ancestral inbreeding in the grapevine cultivar Chardonnay.</title>
        <authorList>
            <person name="Roach M.J."/>
            <person name="Johnson D.L."/>
            <person name="Bohlmann J."/>
            <person name="van Vuuren H.J."/>
            <person name="Jones S.J."/>
            <person name="Pretorius I.S."/>
            <person name="Schmidt S.A."/>
            <person name="Borneman A.R."/>
        </authorList>
    </citation>
    <scope>NUCLEOTIDE SEQUENCE [LARGE SCALE GENOMIC DNA]</scope>
    <source>
        <strain evidence="2">cv. Chardonnay</strain>
        <tissue evidence="1">Leaf</tissue>
    </source>
</reference>
<protein>
    <submittedName>
        <fullName evidence="1">Uncharacterized protein</fullName>
    </submittedName>
</protein>
<organism evidence="1 2">
    <name type="scientific">Vitis vinifera</name>
    <name type="common">Grape</name>
    <dbReference type="NCBI Taxonomy" id="29760"/>
    <lineage>
        <taxon>Eukaryota</taxon>
        <taxon>Viridiplantae</taxon>
        <taxon>Streptophyta</taxon>
        <taxon>Embryophyta</taxon>
        <taxon>Tracheophyta</taxon>
        <taxon>Spermatophyta</taxon>
        <taxon>Magnoliopsida</taxon>
        <taxon>eudicotyledons</taxon>
        <taxon>Gunneridae</taxon>
        <taxon>Pentapetalae</taxon>
        <taxon>rosids</taxon>
        <taxon>Vitales</taxon>
        <taxon>Vitaceae</taxon>
        <taxon>Viteae</taxon>
        <taxon>Vitis</taxon>
    </lineage>
</organism>
<dbReference type="AlphaFoldDB" id="A0A438C710"/>
<dbReference type="Proteomes" id="UP000288805">
    <property type="component" value="Unassembled WGS sequence"/>
</dbReference>